<accession>A0A1H9FCD5</accession>
<dbReference type="InterPro" id="IPR010138">
    <property type="entry name" value="UDP-diacylglucosamine_Hdrlase"/>
</dbReference>
<keyword evidence="3 10" id="KW-0997">Cell inner membrane</keyword>
<evidence type="ECO:0000256" key="9">
    <source>
        <dbReference type="ARBA" id="ARBA00023211"/>
    </source>
</evidence>
<evidence type="ECO:0000256" key="7">
    <source>
        <dbReference type="ARBA" id="ARBA00023098"/>
    </source>
</evidence>
<dbReference type="GO" id="GO:0005737">
    <property type="term" value="C:cytoplasm"/>
    <property type="evidence" value="ECO:0007669"/>
    <property type="project" value="InterPro"/>
</dbReference>
<dbReference type="SUPFAM" id="SSF56300">
    <property type="entry name" value="Metallo-dependent phosphatases"/>
    <property type="match status" value="1"/>
</dbReference>
<evidence type="ECO:0000259" key="11">
    <source>
        <dbReference type="Pfam" id="PF00149"/>
    </source>
</evidence>
<dbReference type="Proteomes" id="UP000199496">
    <property type="component" value="Unassembled WGS sequence"/>
</dbReference>
<evidence type="ECO:0000256" key="4">
    <source>
        <dbReference type="ARBA" id="ARBA00022556"/>
    </source>
</evidence>
<dbReference type="PANTHER" id="PTHR34990">
    <property type="entry name" value="UDP-2,3-DIACYLGLUCOSAMINE HYDROLASE-RELATED"/>
    <property type="match status" value="1"/>
</dbReference>
<comment type="cofactor">
    <cofactor evidence="10">
        <name>Mn(2+)</name>
        <dbReference type="ChEBI" id="CHEBI:29035"/>
    </cofactor>
    <text evidence="10">Binds 2 Mn(2+) ions per subunit in a binuclear metal center.</text>
</comment>
<evidence type="ECO:0000256" key="10">
    <source>
        <dbReference type="HAMAP-Rule" id="MF_00575"/>
    </source>
</evidence>
<dbReference type="CDD" id="cd07398">
    <property type="entry name" value="MPP_YbbF-LpxH"/>
    <property type="match status" value="1"/>
</dbReference>
<dbReference type="EMBL" id="FOFO01000025">
    <property type="protein sequence ID" value="SEQ34978.1"/>
    <property type="molecule type" value="Genomic_DNA"/>
</dbReference>
<evidence type="ECO:0000313" key="12">
    <source>
        <dbReference type="EMBL" id="SEQ34978.1"/>
    </source>
</evidence>
<keyword evidence="9 10" id="KW-0464">Manganese</keyword>
<dbReference type="AlphaFoldDB" id="A0A1H9FCD5"/>
<dbReference type="STRING" id="867345.SAMN05421693_12535"/>
<keyword evidence="6 10" id="KW-0378">Hydrolase</keyword>
<dbReference type="Pfam" id="PF00149">
    <property type="entry name" value="Metallophos"/>
    <property type="match status" value="1"/>
</dbReference>
<feature type="binding site" evidence="10">
    <location>
        <position position="161"/>
    </location>
    <ligand>
        <name>substrate</name>
    </ligand>
</feature>
<dbReference type="NCBIfam" id="TIGR01854">
    <property type="entry name" value="lipid_A_lpxH"/>
    <property type="match status" value="1"/>
</dbReference>
<organism evidence="12 13">
    <name type="scientific">Ectothiorhodospira magna</name>
    <dbReference type="NCBI Taxonomy" id="867345"/>
    <lineage>
        <taxon>Bacteria</taxon>
        <taxon>Pseudomonadati</taxon>
        <taxon>Pseudomonadota</taxon>
        <taxon>Gammaproteobacteria</taxon>
        <taxon>Chromatiales</taxon>
        <taxon>Ectothiorhodospiraceae</taxon>
        <taxon>Ectothiorhodospira</taxon>
    </lineage>
</organism>
<keyword evidence="13" id="KW-1185">Reference proteome</keyword>
<dbReference type="OrthoDB" id="9783283at2"/>
<evidence type="ECO:0000256" key="5">
    <source>
        <dbReference type="ARBA" id="ARBA00022723"/>
    </source>
</evidence>
<reference evidence="12 13" key="1">
    <citation type="submission" date="2016-10" db="EMBL/GenBank/DDBJ databases">
        <authorList>
            <person name="de Groot N.N."/>
        </authorList>
    </citation>
    <scope>NUCLEOTIDE SEQUENCE [LARGE SCALE GENOMIC DNA]</scope>
    <source>
        <strain evidence="12 13">B7-7</strain>
    </source>
</reference>
<feature type="binding site" evidence="10">
    <location>
        <position position="198"/>
    </location>
    <ligand>
        <name>Mn(2+)</name>
        <dbReference type="ChEBI" id="CHEBI:29035"/>
        <label>1</label>
    </ligand>
</feature>
<feature type="binding site" evidence="10">
    <location>
        <position position="196"/>
    </location>
    <ligand>
        <name>substrate</name>
    </ligand>
</feature>
<keyword evidence="2 10" id="KW-0444">Lipid biosynthesis</keyword>
<dbReference type="NCBIfam" id="NF003743">
    <property type="entry name" value="PRK05340.1"/>
    <property type="match status" value="1"/>
</dbReference>
<dbReference type="PANTHER" id="PTHR34990:SF1">
    <property type="entry name" value="UDP-2,3-DIACYLGLUCOSAMINE HYDROLASE"/>
    <property type="match status" value="1"/>
</dbReference>
<feature type="binding site" evidence="10">
    <location>
        <position position="42"/>
    </location>
    <ligand>
        <name>Mn(2+)</name>
        <dbReference type="ChEBI" id="CHEBI:29035"/>
        <label>1</label>
    </ligand>
</feature>
<dbReference type="UniPathway" id="UPA00359">
    <property type="reaction ID" value="UER00480"/>
</dbReference>
<comment type="subcellular location">
    <subcellularLocation>
        <location evidence="10">Cell inner membrane</location>
        <topology evidence="10">Peripheral membrane protein</topology>
        <orientation evidence="10">Cytoplasmic side</orientation>
    </subcellularLocation>
</comment>
<evidence type="ECO:0000313" key="13">
    <source>
        <dbReference type="Proteomes" id="UP000199496"/>
    </source>
</evidence>
<dbReference type="GO" id="GO:0019897">
    <property type="term" value="C:extrinsic component of plasma membrane"/>
    <property type="evidence" value="ECO:0007669"/>
    <property type="project" value="UniProtKB-UniRule"/>
</dbReference>
<comment type="function">
    <text evidence="10">Hydrolyzes the pyrophosphate bond of UDP-2,3-diacylglucosamine to yield 2,3-diacylglucosamine 1-phosphate (lipid X) and UMP by catalyzing the attack of water at the alpha-P atom. Involved in the biosynthesis of lipid A, a phosphorylated glycolipid that anchors the lipopolysaccharide to the outer membrane of the cell.</text>
</comment>
<evidence type="ECO:0000256" key="6">
    <source>
        <dbReference type="ARBA" id="ARBA00022801"/>
    </source>
</evidence>
<dbReference type="InterPro" id="IPR043461">
    <property type="entry name" value="LpxH-like"/>
</dbReference>
<feature type="binding site" evidence="10">
    <location>
        <position position="123"/>
    </location>
    <ligand>
        <name>substrate</name>
    </ligand>
</feature>
<dbReference type="EC" id="3.6.1.54" evidence="10"/>
<keyword evidence="1 10" id="KW-1003">Cell membrane</keyword>
<feature type="domain" description="Calcineurin-like phosphoesterase" evidence="11">
    <location>
        <begin position="5"/>
        <end position="200"/>
    </location>
</feature>
<dbReference type="HAMAP" id="MF_00575">
    <property type="entry name" value="LpxH"/>
    <property type="match status" value="1"/>
</dbReference>
<comment type="catalytic activity">
    <reaction evidence="10">
        <text>UDP-2-N,3-O-bis[(3R)-3-hydroxytetradecanoyl]-alpha-D-glucosamine + H2O = 2-N,3-O-bis[(3R)-3-hydroxytetradecanoyl]-alpha-D-glucosaminyl 1-phosphate + UMP + 2 H(+)</text>
        <dbReference type="Rhea" id="RHEA:25213"/>
        <dbReference type="ChEBI" id="CHEBI:15377"/>
        <dbReference type="ChEBI" id="CHEBI:15378"/>
        <dbReference type="ChEBI" id="CHEBI:57865"/>
        <dbReference type="ChEBI" id="CHEBI:57957"/>
        <dbReference type="ChEBI" id="CHEBI:78847"/>
        <dbReference type="EC" id="3.6.1.54"/>
    </reaction>
</comment>
<evidence type="ECO:0000256" key="1">
    <source>
        <dbReference type="ARBA" id="ARBA00022475"/>
    </source>
</evidence>
<keyword evidence="8 10" id="KW-0472">Membrane</keyword>
<dbReference type="GO" id="GO:0009245">
    <property type="term" value="P:lipid A biosynthetic process"/>
    <property type="evidence" value="ECO:0007669"/>
    <property type="project" value="UniProtKB-UniRule"/>
</dbReference>
<feature type="binding site" evidence="10">
    <location>
        <position position="80"/>
    </location>
    <ligand>
        <name>Mn(2+)</name>
        <dbReference type="ChEBI" id="CHEBI:29035"/>
        <label>2</label>
    </ligand>
</feature>
<feature type="binding site" evidence="10">
    <location>
        <begin position="80"/>
        <end position="81"/>
    </location>
    <ligand>
        <name>substrate</name>
    </ligand>
</feature>
<name>A0A1H9FCD5_9GAMM</name>
<sequence>MSETLFISDLHLDKDRPHGLRHFEHFLHTRVPGADALYILGDLFEYWVGDDDPADHLQPAFDQLKCLSDGGMPLYFVHGNRDFLVGDTLARRCGCQLLDTETVVDLYGTPTLIMHGDSLCTDDVDHMAFRALVRDPDWQAAFLALPLARRHAEAEAARQQSRTSTRNKPDHITDVSPLAVEDALRRHGVHTLIHGHTHRPAIHDLDLDGHPARRIVLPDWYDTGGVLVCRPDGMALAGI</sequence>
<feature type="binding site" evidence="10">
    <location>
        <position position="11"/>
    </location>
    <ligand>
        <name>Mn(2+)</name>
        <dbReference type="ChEBI" id="CHEBI:29035"/>
        <label>1</label>
    </ligand>
</feature>
<feature type="binding site" evidence="10">
    <location>
        <position position="165"/>
    </location>
    <ligand>
        <name>substrate</name>
    </ligand>
</feature>
<protein>
    <recommendedName>
        <fullName evidence="10">UDP-2,3-diacylglucosamine hydrolase</fullName>
        <ecNumber evidence="10">3.6.1.54</ecNumber>
    </recommendedName>
    <alternativeName>
        <fullName evidence="10">UDP-2,3-diacylglucosamine diphosphatase</fullName>
    </alternativeName>
</protein>
<feature type="binding site" evidence="10">
    <location>
        <position position="196"/>
    </location>
    <ligand>
        <name>Mn(2+)</name>
        <dbReference type="ChEBI" id="CHEBI:29035"/>
        <label>2</label>
    </ligand>
</feature>
<comment type="similarity">
    <text evidence="10">Belongs to the LpxH family.</text>
</comment>
<proteinExistence type="inferred from homology"/>
<evidence type="ECO:0000256" key="2">
    <source>
        <dbReference type="ARBA" id="ARBA00022516"/>
    </source>
</evidence>
<feature type="binding site" evidence="10">
    <location>
        <position position="42"/>
    </location>
    <ligand>
        <name>Mn(2+)</name>
        <dbReference type="ChEBI" id="CHEBI:29035"/>
        <label>2</label>
    </ligand>
</feature>
<keyword evidence="5 10" id="KW-0479">Metal-binding</keyword>
<dbReference type="Gene3D" id="3.60.21.10">
    <property type="match status" value="1"/>
</dbReference>
<gene>
    <name evidence="10" type="primary">lpxH</name>
    <name evidence="12" type="ORF">SAMN05421693_12535</name>
</gene>
<feature type="binding site" evidence="10">
    <location>
        <position position="168"/>
    </location>
    <ligand>
        <name>substrate</name>
    </ligand>
</feature>
<keyword evidence="7 10" id="KW-0443">Lipid metabolism</keyword>
<dbReference type="InterPro" id="IPR004843">
    <property type="entry name" value="Calcineurin-like_PHP"/>
</dbReference>
<feature type="binding site" evidence="10">
    <location>
        <position position="9"/>
    </location>
    <ligand>
        <name>Mn(2+)</name>
        <dbReference type="ChEBI" id="CHEBI:29035"/>
        <label>1</label>
    </ligand>
</feature>
<dbReference type="GO" id="GO:0030145">
    <property type="term" value="F:manganese ion binding"/>
    <property type="evidence" value="ECO:0007669"/>
    <property type="project" value="UniProtKB-UniRule"/>
</dbReference>
<evidence type="ECO:0000256" key="8">
    <source>
        <dbReference type="ARBA" id="ARBA00023136"/>
    </source>
</evidence>
<dbReference type="GO" id="GO:0008758">
    <property type="term" value="F:UDP-2,3-diacylglucosamine hydrolase activity"/>
    <property type="evidence" value="ECO:0007669"/>
    <property type="project" value="UniProtKB-UniRule"/>
</dbReference>
<comment type="pathway">
    <text evidence="10">Glycolipid biosynthesis; lipid IV(A) biosynthesis; lipid IV(A) from (3R)-3-hydroxytetradecanoyl-[acyl-carrier-protein] and UDP-N-acetyl-alpha-D-glucosamine: step 4/6.</text>
</comment>
<keyword evidence="4 10" id="KW-0441">Lipid A biosynthesis</keyword>
<dbReference type="RefSeq" id="WP_090208559.1">
    <property type="nucleotide sequence ID" value="NZ_FOFO01000025.1"/>
</dbReference>
<dbReference type="InterPro" id="IPR029052">
    <property type="entry name" value="Metallo-depent_PP-like"/>
</dbReference>
<evidence type="ECO:0000256" key="3">
    <source>
        <dbReference type="ARBA" id="ARBA00022519"/>
    </source>
</evidence>
<feature type="binding site" evidence="10">
    <location>
        <position position="115"/>
    </location>
    <ligand>
        <name>Mn(2+)</name>
        <dbReference type="ChEBI" id="CHEBI:29035"/>
        <label>2</label>
    </ligand>
</feature>